<reference evidence="2" key="1">
    <citation type="journal article" date="2020" name="Stud. Mycol.">
        <title>101 Dothideomycetes genomes: a test case for predicting lifestyles and emergence of pathogens.</title>
        <authorList>
            <person name="Haridas S."/>
            <person name="Albert R."/>
            <person name="Binder M."/>
            <person name="Bloem J."/>
            <person name="Labutti K."/>
            <person name="Salamov A."/>
            <person name="Andreopoulos B."/>
            <person name="Baker S."/>
            <person name="Barry K."/>
            <person name="Bills G."/>
            <person name="Bluhm B."/>
            <person name="Cannon C."/>
            <person name="Castanera R."/>
            <person name="Culley D."/>
            <person name="Daum C."/>
            <person name="Ezra D."/>
            <person name="Gonzalez J."/>
            <person name="Henrissat B."/>
            <person name="Kuo A."/>
            <person name="Liang C."/>
            <person name="Lipzen A."/>
            <person name="Lutzoni F."/>
            <person name="Magnuson J."/>
            <person name="Mondo S."/>
            <person name="Nolan M."/>
            <person name="Ohm R."/>
            <person name="Pangilinan J."/>
            <person name="Park H.-J."/>
            <person name="Ramirez L."/>
            <person name="Alfaro M."/>
            <person name="Sun H."/>
            <person name="Tritt A."/>
            <person name="Yoshinaga Y."/>
            <person name="Zwiers L.-H."/>
            <person name="Turgeon B."/>
            <person name="Goodwin S."/>
            <person name="Spatafora J."/>
            <person name="Crous P."/>
            <person name="Grigoriev I."/>
        </authorList>
    </citation>
    <scope>NUCLEOTIDE SEQUENCE</scope>
    <source>
        <strain evidence="2">CBS 101060</strain>
    </source>
</reference>
<dbReference type="Pfam" id="PF11937">
    <property type="entry name" value="DUF3455"/>
    <property type="match status" value="1"/>
</dbReference>
<dbReference type="Proteomes" id="UP000799429">
    <property type="component" value="Unassembled WGS sequence"/>
</dbReference>
<dbReference type="PANTHER" id="PTHR35567">
    <property type="entry name" value="MALATE DEHYDROGENASE (AFU_ORTHOLOGUE AFUA_2G13800)"/>
    <property type="match status" value="1"/>
</dbReference>
<gene>
    <name evidence="2" type="ORF">M501DRAFT_988350</name>
</gene>
<dbReference type="OrthoDB" id="1859733at2759"/>
<feature type="chain" id="PRO_5040243653" description="Malate dehydrogenase" evidence="1">
    <location>
        <begin position="20"/>
        <end position="253"/>
    </location>
</feature>
<evidence type="ECO:0000256" key="1">
    <source>
        <dbReference type="SAM" id="SignalP"/>
    </source>
</evidence>
<evidence type="ECO:0000313" key="3">
    <source>
        <dbReference type="Proteomes" id="UP000799429"/>
    </source>
</evidence>
<evidence type="ECO:0008006" key="4">
    <source>
        <dbReference type="Google" id="ProtNLM"/>
    </source>
</evidence>
<sequence length="253" mass="26305">MIFNTATTLILLFSSAINASPVLSRRAATVPLSSIPLPKEAGPGGLPPLGDNELKHIILGLGTQNYTCADSTANSIPASVGAVADLYLLDPILTSSAQAKILIPLIPPMALQFSKFLPKKGGKPPSPMAKLSLPNNGIAAPKLVYGSHFFNSNGPMFDLFKSVPIEGLSAKKDKGMTAPARSCKGTKSEGAVDWLYLIDNGLGVSYGGVSVVYRLETAGGKAPANCKRNGSGAYTIEVPYAAEYWFAGPVGPA</sequence>
<dbReference type="EMBL" id="MU006090">
    <property type="protein sequence ID" value="KAF2842085.1"/>
    <property type="molecule type" value="Genomic_DNA"/>
</dbReference>
<dbReference type="InterPro" id="IPR021851">
    <property type="entry name" value="DUF3455"/>
</dbReference>
<name>A0A9P4VU23_9PEZI</name>
<evidence type="ECO:0000313" key="2">
    <source>
        <dbReference type="EMBL" id="KAF2842085.1"/>
    </source>
</evidence>
<proteinExistence type="predicted"/>
<feature type="signal peptide" evidence="1">
    <location>
        <begin position="1"/>
        <end position="19"/>
    </location>
</feature>
<accession>A0A9P4VU23</accession>
<dbReference type="PANTHER" id="PTHR35567:SF1">
    <property type="entry name" value="CONSERVED FUNGAL PROTEIN (AFU_ORTHOLOGUE AFUA_1G14230)"/>
    <property type="match status" value="1"/>
</dbReference>
<organism evidence="2 3">
    <name type="scientific">Patellaria atrata CBS 101060</name>
    <dbReference type="NCBI Taxonomy" id="1346257"/>
    <lineage>
        <taxon>Eukaryota</taxon>
        <taxon>Fungi</taxon>
        <taxon>Dikarya</taxon>
        <taxon>Ascomycota</taxon>
        <taxon>Pezizomycotina</taxon>
        <taxon>Dothideomycetes</taxon>
        <taxon>Dothideomycetes incertae sedis</taxon>
        <taxon>Patellariales</taxon>
        <taxon>Patellariaceae</taxon>
        <taxon>Patellaria</taxon>
    </lineage>
</organism>
<comment type="caution">
    <text evidence="2">The sequence shown here is derived from an EMBL/GenBank/DDBJ whole genome shotgun (WGS) entry which is preliminary data.</text>
</comment>
<keyword evidence="1" id="KW-0732">Signal</keyword>
<dbReference type="AlphaFoldDB" id="A0A9P4VU23"/>
<keyword evidence="3" id="KW-1185">Reference proteome</keyword>
<protein>
    <recommendedName>
        <fullName evidence="4">Malate dehydrogenase</fullName>
    </recommendedName>
</protein>